<gene>
    <name evidence="2" type="ORF">KCV03_g7810</name>
</gene>
<feature type="compositionally biased region" description="Low complexity" evidence="1">
    <location>
        <begin position="1"/>
        <end position="26"/>
    </location>
</feature>
<feature type="compositionally biased region" description="Polar residues" evidence="1">
    <location>
        <begin position="384"/>
        <end position="404"/>
    </location>
</feature>
<dbReference type="EMBL" id="JAHFYH010000068">
    <property type="protein sequence ID" value="KAH0215886.1"/>
    <property type="molecule type" value="Genomic_DNA"/>
</dbReference>
<comment type="caution">
    <text evidence="2">The sequence shown here is derived from an EMBL/GenBank/DDBJ whole genome shotgun (WGS) entry which is preliminary data.</text>
</comment>
<feature type="compositionally biased region" description="Low complexity" evidence="1">
    <location>
        <begin position="224"/>
        <end position="240"/>
    </location>
</feature>
<feature type="region of interest" description="Disordered" evidence="1">
    <location>
        <begin position="1"/>
        <end position="177"/>
    </location>
</feature>
<feature type="compositionally biased region" description="Basic and acidic residues" evidence="1">
    <location>
        <begin position="241"/>
        <end position="251"/>
    </location>
</feature>
<reference evidence="2" key="2">
    <citation type="submission" date="2021-08" db="EMBL/GenBank/DDBJ databases">
        <authorList>
            <person name="Gostincar C."/>
            <person name="Sun X."/>
            <person name="Song Z."/>
            <person name="Gunde-Cimerman N."/>
        </authorList>
    </citation>
    <scope>NUCLEOTIDE SEQUENCE</scope>
    <source>
        <strain evidence="2">EXF-8016</strain>
    </source>
</reference>
<feature type="compositionally biased region" description="Polar residues" evidence="1">
    <location>
        <begin position="631"/>
        <end position="641"/>
    </location>
</feature>
<proteinExistence type="predicted"/>
<feature type="compositionally biased region" description="Polar residues" evidence="1">
    <location>
        <begin position="299"/>
        <end position="336"/>
    </location>
</feature>
<organism evidence="2 3">
    <name type="scientific">Aureobasidium melanogenum</name>
    <name type="common">Aureobasidium pullulans var. melanogenum</name>
    <dbReference type="NCBI Taxonomy" id="46634"/>
    <lineage>
        <taxon>Eukaryota</taxon>
        <taxon>Fungi</taxon>
        <taxon>Dikarya</taxon>
        <taxon>Ascomycota</taxon>
        <taxon>Pezizomycotina</taxon>
        <taxon>Dothideomycetes</taxon>
        <taxon>Dothideomycetidae</taxon>
        <taxon>Dothideales</taxon>
        <taxon>Saccotheciaceae</taxon>
        <taxon>Aureobasidium</taxon>
    </lineage>
</organism>
<accession>A0A9P8GBW6</accession>
<evidence type="ECO:0000313" key="2">
    <source>
        <dbReference type="EMBL" id="KAH0215886.1"/>
    </source>
</evidence>
<dbReference type="Proteomes" id="UP000767238">
    <property type="component" value="Unassembled WGS sequence"/>
</dbReference>
<feature type="compositionally biased region" description="Basic and acidic residues" evidence="1">
    <location>
        <begin position="674"/>
        <end position="730"/>
    </location>
</feature>
<feature type="compositionally biased region" description="Basic and acidic residues" evidence="1">
    <location>
        <begin position="516"/>
        <end position="529"/>
    </location>
</feature>
<protein>
    <recommendedName>
        <fullName evidence="4">Carboxylesterase family protein</fullName>
    </recommendedName>
</protein>
<evidence type="ECO:0008006" key="4">
    <source>
        <dbReference type="Google" id="ProtNLM"/>
    </source>
</evidence>
<dbReference type="OrthoDB" id="3946796at2759"/>
<reference evidence="2" key="1">
    <citation type="journal article" date="2021" name="J Fungi (Basel)">
        <title>Virulence traits and population genomics of the black yeast Aureobasidium melanogenum.</title>
        <authorList>
            <person name="Cernosa A."/>
            <person name="Sun X."/>
            <person name="Gostincar C."/>
            <person name="Fang C."/>
            <person name="Gunde-Cimerman N."/>
            <person name="Song Z."/>
        </authorList>
    </citation>
    <scope>NUCLEOTIDE SEQUENCE</scope>
    <source>
        <strain evidence="2">EXF-8016</strain>
    </source>
</reference>
<name>A0A9P8GBW6_AURME</name>
<feature type="compositionally biased region" description="Polar residues" evidence="1">
    <location>
        <begin position="89"/>
        <end position="99"/>
    </location>
</feature>
<feature type="compositionally biased region" description="Low complexity" evidence="1">
    <location>
        <begin position="496"/>
        <end position="515"/>
    </location>
</feature>
<feature type="compositionally biased region" description="Low complexity" evidence="1">
    <location>
        <begin position="123"/>
        <end position="135"/>
    </location>
</feature>
<feature type="region of interest" description="Disordered" evidence="1">
    <location>
        <begin position="219"/>
        <end position="739"/>
    </location>
</feature>
<feature type="compositionally biased region" description="Basic and acidic residues" evidence="1">
    <location>
        <begin position="569"/>
        <end position="589"/>
    </location>
</feature>
<feature type="compositionally biased region" description="Polar residues" evidence="1">
    <location>
        <begin position="648"/>
        <end position="670"/>
    </location>
</feature>
<feature type="compositionally biased region" description="Basic and acidic residues" evidence="1">
    <location>
        <begin position="139"/>
        <end position="149"/>
    </location>
</feature>
<evidence type="ECO:0000256" key="1">
    <source>
        <dbReference type="SAM" id="MobiDB-lite"/>
    </source>
</evidence>
<dbReference type="AlphaFoldDB" id="A0A9P8GBW6"/>
<feature type="compositionally biased region" description="Basic and acidic residues" evidence="1">
    <location>
        <begin position="466"/>
        <end position="478"/>
    </location>
</feature>
<feature type="non-terminal residue" evidence="2">
    <location>
        <position position="739"/>
    </location>
</feature>
<feature type="compositionally biased region" description="Low complexity" evidence="1">
    <location>
        <begin position="371"/>
        <end position="383"/>
    </location>
</feature>
<evidence type="ECO:0000313" key="3">
    <source>
        <dbReference type="Proteomes" id="UP000767238"/>
    </source>
</evidence>
<feature type="compositionally biased region" description="Low complexity" evidence="1">
    <location>
        <begin position="337"/>
        <end position="351"/>
    </location>
</feature>
<sequence>MRMTRAQAAALAAAEAEANGAEPGAANDDNELDYDDTKDGSTTPTGEPQEREALAELTTNLHTSKESHDGPLDNQELEDGEVEAKTNEEQSNGHAPNSSELEERQGMLKSISTYARGPLTNYSSIETSTPIPSTSNNDKPNHISIHQDETLQPPQKDIDTGSPTTELPLLNITPQRTPAKNIIKNEFAHMRSTSNKENMVPAEGVVAGPVDRLQTHVELLGAGQEQQVQTSQQDEQPQPEQKTENHDHEANGEAQAGQHESSQVEEGQDDSLIDHFEALHVSPNKQKFNEQEVAPGAEQSLSEQPTFTSEGTDAQQAEKQTVNAAESPSDNANKSPAPSTTKKVSSASSKSEISKPVRKSSVRQSTLGRQSSVVRKSVAASSRPEPSTSAAIKRTTSVKRSSVRPSMAPRAGSSQSTERGASANIPHSKPRPMSMSFPTPPPPPKSSKAPTQSTFQLPGEAIAAKLKAEKEERLRRQAESGTTAKPTYKPPPPPKSTKAPTRSTFQLPGEAIAAKLKAEKEERQKRQEENGGVAQKPTYVPPAAPKSTKPVTKATFQLSSDAFAAKMKAQKEARLQKQKEEEEKKEKGRGVFKARPVPKMSKPAEVRQTNASRARLPSNEHTAIKRASSVRDPTTTAQKRMSSFHPAASTSSTLPPRAATSFQKRQSMAPSASKGKEVFGRAAEAKEKGEREKREKEEAAKKARAEAAEKNRQASREWAAKKKEKEERRRTNAATAAVV</sequence>